<accession>A0A3P1STN6</accession>
<keyword evidence="1" id="KW-0732">Signal</keyword>
<organism evidence="2 3">
    <name type="scientific">Amphritea balenae</name>
    <dbReference type="NCBI Taxonomy" id="452629"/>
    <lineage>
        <taxon>Bacteria</taxon>
        <taxon>Pseudomonadati</taxon>
        <taxon>Pseudomonadota</taxon>
        <taxon>Gammaproteobacteria</taxon>
        <taxon>Oceanospirillales</taxon>
        <taxon>Oceanospirillaceae</taxon>
        <taxon>Amphritea</taxon>
    </lineage>
</organism>
<dbReference type="RefSeq" id="WP_124925158.1">
    <property type="nucleotide sequence ID" value="NZ_BMOH01000003.1"/>
</dbReference>
<name>A0A3P1STN6_9GAMM</name>
<evidence type="ECO:0000313" key="3">
    <source>
        <dbReference type="Proteomes" id="UP000267535"/>
    </source>
</evidence>
<protein>
    <submittedName>
        <fullName evidence="2">DUF3047 domain-containing protein</fullName>
    </submittedName>
</protein>
<dbReference type="InterPro" id="IPR021409">
    <property type="entry name" value="DUF3047"/>
</dbReference>
<evidence type="ECO:0000256" key="1">
    <source>
        <dbReference type="SAM" id="SignalP"/>
    </source>
</evidence>
<feature type="signal peptide" evidence="1">
    <location>
        <begin position="1"/>
        <end position="26"/>
    </location>
</feature>
<dbReference type="AlphaFoldDB" id="A0A3P1STN6"/>
<gene>
    <name evidence="2" type="ORF">EHS89_05675</name>
</gene>
<dbReference type="EMBL" id="RQXV01000002">
    <property type="protein sequence ID" value="RRD00577.1"/>
    <property type="molecule type" value="Genomic_DNA"/>
</dbReference>
<keyword evidence="3" id="KW-1185">Reference proteome</keyword>
<reference evidence="2 3" key="1">
    <citation type="submission" date="2018-11" db="EMBL/GenBank/DDBJ databases">
        <title>The draft genome sequence of Amphritea balenae JAMM 1525T.</title>
        <authorList>
            <person name="Fang Z."/>
            <person name="Zhang Y."/>
            <person name="Han X."/>
        </authorList>
    </citation>
    <scope>NUCLEOTIDE SEQUENCE [LARGE SCALE GENOMIC DNA]</scope>
    <source>
        <strain evidence="2 3">JAMM 1525</strain>
    </source>
</reference>
<sequence>MKMHIATTISITLLYALASTNLSANAIPGFNQKSLHLWQTEEFQGKTSYKLILENQIQILEAKSNNSASGLFFKKKLKLKPDSMLSWRWKVSGISPQLNETTKTGDDFPARVYIVVSEGPFFWQKRTLVYVWSNNQPVGNRWNNPFTDRAVMWAVNSGPEKTNTWQSHQRLLHKDLFTAFGKKYNEIEAIAVMTDSDNSGSQFLSWYGDISLKY</sequence>
<feature type="chain" id="PRO_5017980365" evidence="1">
    <location>
        <begin position="27"/>
        <end position="214"/>
    </location>
</feature>
<dbReference type="OrthoDB" id="9775969at2"/>
<dbReference type="Proteomes" id="UP000267535">
    <property type="component" value="Unassembled WGS sequence"/>
</dbReference>
<evidence type="ECO:0000313" key="2">
    <source>
        <dbReference type="EMBL" id="RRD00577.1"/>
    </source>
</evidence>
<dbReference type="Pfam" id="PF11249">
    <property type="entry name" value="DUF3047"/>
    <property type="match status" value="1"/>
</dbReference>
<proteinExistence type="predicted"/>
<comment type="caution">
    <text evidence="2">The sequence shown here is derived from an EMBL/GenBank/DDBJ whole genome shotgun (WGS) entry which is preliminary data.</text>
</comment>